<evidence type="ECO:0000313" key="11">
    <source>
        <dbReference type="EMBL" id="THV32555.1"/>
    </source>
</evidence>
<evidence type="ECO:0000313" key="12">
    <source>
        <dbReference type="Proteomes" id="UP000307378"/>
    </source>
</evidence>
<evidence type="ECO:0000256" key="1">
    <source>
        <dbReference type="ARBA" id="ARBA00001974"/>
    </source>
</evidence>
<dbReference type="Proteomes" id="UP000307378">
    <property type="component" value="Unassembled WGS sequence"/>
</dbReference>
<evidence type="ECO:0000256" key="4">
    <source>
        <dbReference type="ARBA" id="ARBA00012535"/>
    </source>
</evidence>
<comment type="caution">
    <text evidence="11">The sequence shown here is derived from an EMBL/GenBank/DDBJ whole genome shotgun (WGS) entry which is preliminary data.</text>
</comment>
<evidence type="ECO:0000256" key="2">
    <source>
        <dbReference type="ARBA" id="ARBA00004814"/>
    </source>
</evidence>
<dbReference type="InterPro" id="IPR001613">
    <property type="entry name" value="Flavin_amine_oxidase"/>
</dbReference>
<dbReference type="EC" id="1.13.12.3" evidence="4"/>
<dbReference type="PRINTS" id="PR00757">
    <property type="entry name" value="AMINEOXDASEF"/>
</dbReference>
<dbReference type="RefSeq" id="WP_136542880.1">
    <property type="nucleotide sequence ID" value="NZ_STGU01000015.1"/>
</dbReference>
<dbReference type="InterPro" id="IPR036188">
    <property type="entry name" value="FAD/NAD-bd_sf"/>
</dbReference>
<dbReference type="SUPFAM" id="SSF54373">
    <property type="entry name" value="FAD-linked reductases, C-terminal domain"/>
    <property type="match status" value="1"/>
</dbReference>
<comment type="pathway">
    <text evidence="2">Plant hormone metabolism; auxin biosynthesis.</text>
</comment>
<comment type="cofactor">
    <cofactor evidence="1">
        <name>FAD</name>
        <dbReference type="ChEBI" id="CHEBI:57692"/>
    </cofactor>
</comment>
<evidence type="ECO:0000256" key="7">
    <source>
        <dbReference type="ARBA" id="ARBA00023070"/>
    </source>
</evidence>
<proteinExistence type="inferred from homology"/>
<accession>A0A4S8PS58</accession>
<keyword evidence="6" id="KW-0560">Oxidoreductase</keyword>
<dbReference type="InterPro" id="IPR002937">
    <property type="entry name" value="Amino_oxidase"/>
</dbReference>
<feature type="binding site" evidence="9">
    <location>
        <position position="249"/>
    </location>
    <ligand>
        <name>FAD</name>
        <dbReference type="ChEBI" id="CHEBI:57692"/>
    </ligand>
</feature>
<dbReference type="PANTHER" id="PTHR10742">
    <property type="entry name" value="FLAVIN MONOAMINE OXIDASE"/>
    <property type="match status" value="1"/>
</dbReference>
<evidence type="ECO:0000256" key="6">
    <source>
        <dbReference type="ARBA" id="ARBA00023002"/>
    </source>
</evidence>
<comment type="similarity">
    <text evidence="3">Belongs to the tryptophan 2-monooxygenase family.</text>
</comment>
<organism evidence="11 12">
    <name type="scientific">Rhizobium rosettiformans W3</name>
    <dbReference type="NCBI Taxonomy" id="538378"/>
    <lineage>
        <taxon>Bacteria</taxon>
        <taxon>Pseudomonadati</taxon>
        <taxon>Pseudomonadota</taxon>
        <taxon>Alphaproteobacteria</taxon>
        <taxon>Hyphomicrobiales</taxon>
        <taxon>Rhizobiaceae</taxon>
        <taxon>Rhizobium/Agrobacterium group</taxon>
        <taxon>Rhizobium</taxon>
    </lineage>
</organism>
<name>A0A4S8PS58_9HYPH</name>
<evidence type="ECO:0000259" key="10">
    <source>
        <dbReference type="Pfam" id="PF01593"/>
    </source>
</evidence>
<dbReference type="PANTHER" id="PTHR10742:SF410">
    <property type="entry name" value="LYSINE-SPECIFIC HISTONE DEMETHYLASE 2"/>
    <property type="match status" value="1"/>
</dbReference>
<dbReference type="AlphaFoldDB" id="A0A4S8PS58"/>
<gene>
    <name evidence="11" type="ORF">FAA86_20440</name>
</gene>
<dbReference type="GO" id="GO:0009851">
    <property type="term" value="P:auxin biosynthetic process"/>
    <property type="evidence" value="ECO:0007669"/>
    <property type="project" value="UniProtKB-KW"/>
</dbReference>
<comment type="catalytic activity">
    <reaction evidence="8">
        <text>L-tryptophan + O2 = indole-3-acetamide + CO2 + H2O</text>
        <dbReference type="Rhea" id="RHEA:16165"/>
        <dbReference type="ChEBI" id="CHEBI:15377"/>
        <dbReference type="ChEBI" id="CHEBI:15379"/>
        <dbReference type="ChEBI" id="CHEBI:16031"/>
        <dbReference type="ChEBI" id="CHEBI:16526"/>
        <dbReference type="ChEBI" id="CHEBI:57912"/>
        <dbReference type="EC" id="1.13.12.3"/>
    </reaction>
</comment>
<dbReference type="Pfam" id="PF01593">
    <property type="entry name" value="Amino_oxidase"/>
    <property type="match status" value="1"/>
</dbReference>
<dbReference type="EMBL" id="STGU01000015">
    <property type="protein sequence ID" value="THV32555.1"/>
    <property type="molecule type" value="Genomic_DNA"/>
</dbReference>
<feature type="domain" description="Amine oxidase" evidence="10">
    <location>
        <begin position="58"/>
        <end position="463"/>
    </location>
</feature>
<protein>
    <recommendedName>
        <fullName evidence="5">Tryptophan 2-monooxygenase</fullName>
        <ecNumber evidence="4">1.13.12.3</ecNumber>
    </recommendedName>
</protein>
<dbReference type="InterPro" id="IPR006311">
    <property type="entry name" value="TAT_signal"/>
</dbReference>
<reference evidence="11 12" key="1">
    <citation type="submission" date="2019-04" db="EMBL/GenBank/DDBJ databases">
        <title>genome sequence of strain W3.</title>
        <authorList>
            <person name="Gao J."/>
            <person name="Sun J."/>
        </authorList>
    </citation>
    <scope>NUCLEOTIDE SEQUENCE [LARGE SCALE GENOMIC DNA]</scope>
    <source>
        <strain evidence="11 12">W3</strain>
    </source>
</reference>
<evidence type="ECO:0000256" key="5">
    <source>
        <dbReference type="ARBA" id="ARBA00017871"/>
    </source>
</evidence>
<evidence type="ECO:0000256" key="8">
    <source>
        <dbReference type="ARBA" id="ARBA00047321"/>
    </source>
</evidence>
<keyword evidence="7" id="KW-0073">Auxin biosynthesis</keyword>
<sequence length="468" mass="49097">MRPDPLRRRLLLLAAASGLSLSSVGRRALAQASPLASAAGPVDAAGKGLKVVVVGAGMAGLSAAARLAESGAEVVVLEARDRIGGRIFTDSSLGVPVEHGANFIHGYHGNPVADLAAKARATPFFIDQESWQLLEQGGVEPEDFEIDDVFDDLETLADSAAEEADGDPSVSLLEVIEMLDPALLQEPIGNWALTDTYEGEYGAPLAQLSALHLDAGEAFDGPDVVLREGYDLLVKFLGQGLDIRLGQPVRRIRHRPDGVTVETDAGTVEADHCIVTVPLGVLKAEAITFEPALPDGHRKAIAAIGFGQLAKVSVAFDKPFWPEDVHFLGYAGRERGRFADMLNLTAIHDAPMLTLVASGDYAPRVDAMDNAALIADITAVLRDMFGSDVPAPKGMSRHAWSRDPFARGAYSFPAVGASPADHATLAAPVGPRLRLAGEHVSGDYAGTVHGALLSGERVADLVLAAGKG</sequence>
<evidence type="ECO:0000256" key="3">
    <source>
        <dbReference type="ARBA" id="ARBA00005833"/>
    </source>
</evidence>
<dbReference type="PROSITE" id="PS51318">
    <property type="entry name" value="TAT"/>
    <property type="match status" value="1"/>
</dbReference>
<evidence type="ECO:0000256" key="9">
    <source>
        <dbReference type="PIRSR" id="PIRSR601613-1"/>
    </source>
</evidence>
<dbReference type="Gene3D" id="3.90.660.10">
    <property type="match status" value="1"/>
</dbReference>
<dbReference type="GO" id="GO:0050361">
    <property type="term" value="F:tryptophan 2-monooxygenase activity"/>
    <property type="evidence" value="ECO:0007669"/>
    <property type="project" value="UniProtKB-EC"/>
</dbReference>
<dbReference type="InterPro" id="IPR050281">
    <property type="entry name" value="Flavin_monoamine_oxidase"/>
</dbReference>
<feature type="binding site" evidence="9">
    <location>
        <begin position="78"/>
        <end position="79"/>
    </location>
    <ligand>
        <name>FAD</name>
        <dbReference type="ChEBI" id="CHEBI:57692"/>
    </ligand>
</feature>
<dbReference type="SUPFAM" id="SSF51905">
    <property type="entry name" value="FAD/NAD(P)-binding domain"/>
    <property type="match status" value="1"/>
</dbReference>
<dbReference type="Gene3D" id="3.50.50.60">
    <property type="entry name" value="FAD/NAD(P)-binding domain"/>
    <property type="match status" value="1"/>
</dbReference>